<evidence type="ECO:0000313" key="3">
    <source>
        <dbReference type="Proteomes" id="UP000411588"/>
    </source>
</evidence>
<accession>A0AB74QGH3</accession>
<dbReference type="InterPro" id="IPR008841">
    <property type="entry name" value="Siphovirus-type_tail_N"/>
</dbReference>
<gene>
    <name evidence="2" type="ORF">SAMEA1402399_03927</name>
</gene>
<reference evidence="2 3" key="1">
    <citation type="submission" date="2019-02" db="EMBL/GenBank/DDBJ databases">
        <authorList>
            <consortium name="Pathogen Informatics"/>
        </authorList>
    </citation>
    <scope>NUCLEOTIDE SEQUENCE [LARGE SCALE GENOMIC DNA]</scope>
    <source>
        <strain evidence="3">clo34</strain>
    </source>
</reference>
<protein>
    <submittedName>
        <fullName evidence="2">Phage-like protein</fullName>
    </submittedName>
</protein>
<dbReference type="AlphaFoldDB" id="A0AB74QGH3"/>
<dbReference type="RefSeq" id="WP_077700946.1">
    <property type="nucleotide sequence ID" value="NZ_CAACZV010000021.1"/>
</dbReference>
<evidence type="ECO:0000259" key="1">
    <source>
        <dbReference type="Pfam" id="PF05709"/>
    </source>
</evidence>
<dbReference type="NCBIfam" id="TIGR01633">
    <property type="entry name" value="phi3626_gp14_N"/>
    <property type="match status" value="1"/>
</dbReference>
<sequence>MFFIYKNRNSKEFGIKIKKINDLSTPKRSIEKKSVPGRNGDLVIDVGNYENFTLSIECDLDSRDIDIENLVTELIDWLQKDFTYEKLYIENRNYYYEAYCSNALEIERMYKNFGEFVIEFDCKPFKRIVNYSDISIDTKDIDKFSVFNSYDISYPVIEIFGNGDISLKINEQDLILKGVKDRIIIDSDVMNAYKIDAVTKKLVNENSKMFSEFPTLTHGENKITWEGEVNVIEIKPNWVML</sequence>
<evidence type="ECO:0000313" key="2">
    <source>
        <dbReference type="EMBL" id="VFD36282.1"/>
    </source>
</evidence>
<organism evidence="2 3">
    <name type="scientific">Clostridioides difficile</name>
    <name type="common">Peptoclostridium difficile</name>
    <dbReference type="NCBI Taxonomy" id="1496"/>
    <lineage>
        <taxon>Bacteria</taxon>
        <taxon>Bacillati</taxon>
        <taxon>Bacillota</taxon>
        <taxon>Clostridia</taxon>
        <taxon>Peptostreptococcales</taxon>
        <taxon>Peptostreptococcaceae</taxon>
        <taxon>Clostridioides</taxon>
    </lineage>
</organism>
<dbReference type="InterPro" id="IPR006520">
    <property type="entry name" value="Dit_BPSPP_N"/>
</dbReference>
<name>A0AB74QGH3_CLODI</name>
<dbReference type="EMBL" id="CAADAN010000022">
    <property type="protein sequence ID" value="VFD36282.1"/>
    <property type="molecule type" value="Genomic_DNA"/>
</dbReference>
<proteinExistence type="predicted"/>
<comment type="caution">
    <text evidence="2">The sequence shown here is derived from an EMBL/GenBank/DDBJ whole genome shotgun (WGS) entry which is preliminary data.</text>
</comment>
<feature type="domain" description="Siphovirus-type tail component RIFT-related" evidence="1">
    <location>
        <begin position="12"/>
        <end position="122"/>
    </location>
</feature>
<dbReference type="Gene3D" id="2.40.30.200">
    <property type="match status" value="1"/>
</dbReference>
<dbReference type="Pfam" id="PF05709">
    <property type="entry name" value="Sipho_tail"/>
    <property type="match status" value="1"/>
</dbReference>
<dbReference type="Proteomes" id="UP000411588">
    <property type="component" value="Unassembled WGS sequence"/>
</dbReference>